<evidence type="ECO:0000313" key="1">
    <source>
        <dbReference type="EMBL" id="TEU42185.1"/>
    </source>
</evidence>
<comment type="caution">
    <text evidence="1">The sequence shown here is derived from an EMBL/GenBank/DDBJ whole genome shotgun (WGS) entry which is preliminary data.</text>
</comment>
<proteinExistence type="predicted"/>
<evidence type="ECO:0008006" key="3">
    <source>
        <dbReference type="Google" id="ProtNLM"/>
    </source>
</evidence>
<evidence type="ECO:0000313" key="2">
    <source>
        <dbReference type="Proteomes" id="UP000298234"/>
    </source>
</evidence>
<dbReference type="EMBL" id="SNSQ01000032">
    <property type="protein sequence ID" value="TEU42185.1"/>
    <property type="molecule type" value="Genomic_DNA"/>
</dbReference>
<reference evidence="1 2" key="1">
    <citation type="submission" date="2019-03" db="EMBL/GenBank/DDBJ databases">
        <title>Burkholderia cepacia outbreak.</title>
        <authorList>
            <person name="Farzana R."/>
            <person name="Walsh T.R."/>
        </authorList>
    </citation>
    <scope>NUCLEOTIDE SEQUENCE [LARGE SCALE GENOMIC DNA]</scope>
    <source>
        <strain evidence="2">d13</strain>
    </source>
</reference>
<dbReference type="RefSeq" id="WP_134256674.1">
    <property type="nucleotide sequence ID" value="NZ_SNSF01000025.1"/>
</dbReference>
<accession>A0AAX2RI36</accession>
<protein>
    <recommendedName>
        <fullName evidence="3">Transposase</fullName>
    </recommendedName>
</protein>
<gene>
    <name evidence="1" type="ORF">E3D37_25225</name>
</gene>
<dbReference type="Proteomes" id="UP000298234">
    <property type="component" value="Unassembled WGS sequence"/>
</dbReference>
<organism evidence="1 2">
    <name type="scientific">Burkholderia cepacia</name>
    <name type="common">Pseudomonas cepacia</name>
    <dbReference type="NCBI Taxonomy" id="292"/>
    <lineage>
        <taxon>Bacteria</taxon>
        <taxon>Pseudomonadati</taxon>
        <taxon>Pseudomonadota</taxon>
        <taxon>Betaproteobacteria</taxon>
        <taxon>Burkholderiales</taxon>
        <taxon>Burkholderiaceae</taxon>
        <taxon>Burkholderia</taxon>
        <taxon>Burkholderia cepacia complex</taxon>
    </lineage>
</organism>
<dbReference type="AlphaFoldDB" id="A0AAX2RI36"/>
<sequence length="236" mass="25818">MNNEAAARQYGDELTPERVFVGISVTREILEVDVSSLRVILGYRNETYGIESLTDAIAEWAPARIVLESSGGAESHAACALQAARLPVAVAHAHQARDFIAGAAGMRPEGKGARARLLSSLAREFDRYPMCARLAEPLSDPPLQYVQALVQRRRQLARTMMAEYQVLARSHASVRGGIEQTIAFLKGQLGVIDRYCARHVSAQRAELARAMARARRPGSCAPGTGAAEFMRTWRTK</sequence>
<name>A0AAX2RI36_BURCE</name>